<dbReference type="GO" id="GO:0035861">
    <property type="term" value="C:site of double-strand break"/>
    <property type="evidence" value="ECO:0007669"/>
    <property type="project" value="TreeGrafter"/>
</dbReference>
<dbReference type="AlphaFoldDB" id="A0A8C5EN85"/>
<reference evidence="5" key="2">
    <citation type="submission" date="2025-08" db="UniProtKB">
        <authorList>
            <consortium name="Ensembl"/>
        </authorList>
    </citation>
    <scope>IDENTIFICATION</scope>
</reference>
<gene>
    <name evidence="5" type="primary">cgasa</name>
</gene>
<dbReference type="GO" id="GO:0003682">
    <property type="term" value="F:chromatin binding"/>
    <property type="evidence" value="ECO:0007669"/>
    <property type="project" value="TreeGrafter"/>
</dbReference>
<feature type="compositionally biased region" description="Basic and acidic residues" evidence="2">
    <location>
        <begin position="1"/>
        <end position="19"/>
    </location>
</feature>
<evidence type="ECO:0000313" key="6">
    <source>
        <dbReference type="Proteomes" id="UP000694680"/>
    </source>
</evidence>
<accession>A0A8C5EN85</accession>
<dbReference type="GO" id="GO:0006974">
    <property type="term" value="P:DNA damage response"/>
    <property type="evidence" value="ECO:0007669"/>
    <property type="project" value="TreeGrafter"/>
</dbReference>
<feature type="compositionally biased region" description="Basic and acidic residues" evidence="2">
    <location>
        <begin position="92"/>
        <end position="102"/>
    </location>
</feature>
<dbReference type="GO" id="GO:0002230">
    <property type="term" value="P:positive regulation of defense response to virus by host"/>
    <property type="evidence" value="ECO:0007669"/>
    <property type="project" value="TreeGrafter"/>
</dbReference>
<dbReference type="GO" id="GO:0003690">
    <property type="term" value="F:double-stranded DNA binding"/>
    <property type="evidence" value="ECO:0007669"/>
    <property type="project" value="TreeGrafter"/>
</dbReference>
<evidence type="ECO:0000313" key="5">
    <source>
        <dbReference type="Ensembl" id="ENSGWIP00000024075.1"/>
    </source>
</evidence>
<dbReference type="FunFam" id="1.10.1410.40:FF:000007">
    <property type="entry name" value="Cyclic GMP-AMP synthase"/>
    <property type="match status" value="1"/>
</dbReference>
<dbReference type="GO" id="GO:0005829">
    <property type="term" value="C:cytosol"/>
    <property type="evidence" value="ECO:0007669"/>
    <property type="project" value="TreeGrafter"/>
</dbReference>
<reference evidence="5" key="1">
    <citation type="submission" date="2020-06" db="EMBL/GenBank/DDBJ databases">
        <authorList>
            <consortium name="Wellcome Sanger Institute Data Sharing"/>
        </authorList>
    </citation>
    <scope>NUCLEOTIDE SEQUENCE [LARGE SCALE GENOMIC DNA]</scope>
</reference>
<dbReference type="GO" id="GO:0002218">
    <property type="term" value="P:activation of innate immune response"/>
    <property type="evidence" value="ECO:0007669"/>
    <property type="project" value="TreeGrafter"/>
</dbReference>
<keyword evidence="6" id="KW-1185">Reference proteome</keyword>
<dbReference type="Proteomes" id="UP000694680">
    <property type="component" value="Chromosome 15"/>
</dbReference>
<evidence type="ECO:0000256" key="1">
    <source>
        <dbReference type="ARBA" id="ARBA00008307"/>
    </source>
</evidence>
<name>A0A8C5EN85_GOUWI</name>
<feature type="region of interest" description="Disordered" evidence="2">
    <location>
        <begin position="80"/>
        <end position="117"/>
    </location>
</feature>
<feature type="region of interest" description="Disordered" evidence="2">
    <location>
        <begin position="1"/>
        <end position="51"/>
    </location>
</feature>
<dbReference type="GO" id="GO:0038001">
    <property type="term" value="P:paracrine signaling"/>
    <property type="evidence" value="ECO:0007669"/>
    <property type="project" value="TreeGrafter"/>
</dbReference>
<reference evidence="5" key="3">
    <citation type="submission" date="2025-09" db="UniProtKB">
        <authorList>
            <consortium name="Ensembl"/>
        </authorList>
    </citation>
    <scope>IDENTIFICATION</scope>
</reference>
<proteinExistence type="inferred from homology"/>
<organism evidence="5 6">
    <name type="scientific">Gouania willdenowi</name>
    <name type="common">Blunt-snouted clingfish</name>
    <name type="synonym">Lepadogaster willdenowi</name>
    <dbReference type="NCBI Taxonomy" id="441366"/>
    <lineage>
        <taxon>Eukaryota</taxon>
        <taxon>Metazoa</taxon>
        <taxon>Chordata</taxon>
        <taxon>Craniata</taxon>
        <taxon>Vertebrata</taxon>
        <taxon>Euteleostomi</taxon>
        <taxon>Actinopterygii</taxon>
        <taxon>Neopterygii</taxon>
        <taxon>Teleostei</taxon>
        <taxon>Neoteleostei</taxon>
        <taxon>Acanthomorphata</taxon>
        <taxon>Ovalentaria</taxon>
        <taxon>Blenniimorphae</taxon>
        <taxon>Blenniiformes</taxon>
        <taxon>Gobiesocoidei</taxon>
        <taxon>Gobiesocidae</taxon>
        <taxon>Gobiesocinae</taxon>
        <taxon>Gouania</taxon>
    </lineage>
</organism>
<protein>
    <submittedName>
        <fullName evidence="5">Cyclic GMP-AMP synthase-like</fullName>
    </submittedName>
</protein>
<dbReference type="Pfam" id="PF20266">
    <property type="entry name" value="Mab-21_C"/>
    <property type="match status" value="1"/>
</dbReference>
<evidence type="ECO:0000259" key="4">
    <source>
        <dbReference type="Pfam" id="PF20266"/>
    </source>
</evidence>
<feature type="domain" description="Mab-21-like HhH/H2TH-like" evidence="4">
    <location>
        <begin position="360"/>
        <end position="459"/>
    </location>
</feature>
<dbReference type="GO" id="GO:0071360">
    <property type="term" value="P:cellular response to exogenous dsRNA"/>
    <property type="evidence" value="ECO:0007669"/>
    <property type="project" value="TreeGrafter"/>
</dbReference>
<dbReference type="GO" id="GO:0005634">
    <property type="term" value="C:nucleus"/>
    <property type="evidence" value="ECO:0007669"/>
    <property type="project" value="TreeGrafter"/>
</dbReference>
<feature type="domain" description="Mab-21-like nucleotidyltransferase" evidence="3">
    <location>
        <begin position="176"/>
        <end position="343"/>
    </location>
</feature>
<evidence type="ECO:0000259" key="3">
    <source>
        <dbReference type="Pfam" id="PF03281"/>
    </source>
</evidence>
<dbReference type="InterPro" id="IPR046903">
    <property type="entry name" value="Mab-21-like_nuc_Trfase"/>
</dbReference>
<dbReference type="Gene3D" id="1.10.1410.40">
    <property type="match status" value="1"/>
</dbReference>
<dbReference type="Ensembl" id="ENSGWIT00000026353.1">
    <property type="protein sequence ID" value="ENSGWIP00000024075.1"/>
    <property type="gene ID" value="ENSGWIG00000012806.1"/>
</dbReference>
<evidence type="ECO:0000256" key="2">
    <source>
        <dbReference type="SAM" id="MobiDB-lite"/>
    </source>
</evidence>
<feature type="compositionally biased region" description="Basic and acidic residues" evidence="2">
    <location>
        <begin position="30"/>
        <end position="49"/>
    </location>
</feature>
<dbReference type="GO" id="GO:2000042">
    <property type="term" value="P:negative regulation of double-strand break repair via homologous recombination"/>
    <property type="evidence" value="ECO:0007669"/>
    <property type="project" value="TreeGrafter"/>
</dbReference>
<dbReference type="PANTHER" id="PTHR10656:SF35">
    <property type="entry name" value="CYCLIC GMP-AMP SYNTHASE"/>
    <property type="match status" value="1"/>
</dbReference>
<dbReference type="Pfam" id="PF03281">
    <property type="entry name" value="Mab-21"/>
    <property type="match status" value="1"/>
</dbReference>
<dbReference type="GO" id="GO:0032481">
    <property type="term" value="P:positive regulation of type I interferon production"/>
    <property type="evidence" value="ECO:0007669"/>
    <property type="project" value="TreeGrafter"/>
</dbReference>
<dbReference type="PANTHER" id="PTHR10656">
    <property type="entry name" value="CELL FATE DETERMINING PROTEIN MAB21-RELATED"/>
    <property type="match status" value="1"/>
</dbReference>
<comment type="similarity">
    <text evidence="1">Belongs to the mab-21 family.</text>
</comment>
<dbReference type="Gene3D" id="3.30.460.90">
    <property type="match status" value="1"/>
</dbReference>
<dbReference type="InterPro" id="IPR046906">
    <property type="entry name" value="Mab-21_HhH/H2TH-like"/>
</dbReference>
<dbReference type="InterPro" id="IPR024810">
    <property type="entry name" value="MAB21L/cGLR"/>
</dbReference>
<sequence>MAGRERTRRDMQKPTKVKEIPSLPEDEESKEQKTKKEKQRKQIDEKTSVLERNVNGTTACLFEEEATTRVREIETLSVKQKKRTETTTKMVRKPETPKDDRSTPVTPRTAAPKNSRKTPALNTILTKTLSSLTIRMDDRSQAAEVINQITKSIVDHLKTNSVSFQTVEKPLCTGSYYEKVKISSPDEFDVMIPIPLERVNLTEFGDNGAFYSVALKRGATSLAKFQEKGTLRASLMLKEFREEVKKCVKNFKEWEVEKKKPGCPAVTLTTRVQSILISLDVVLCIMVRTSWPLFTNDGLKIQKWLGAKVRQNFRREPFYLVPKYEGRNVWRISFSHVEKAMLMNHGSEKTCCEKAGSPCCRKNCLKLLKHLLSLLKDEDKSFEKFCSYHAKTTLFHLCCSRSKDAHWSSEDLPHCFQQLLEHFEEHLEAGVLPNFFIPSQNLLSGPGTNACKKLAARVREERQQGFPKLRSQL</sequence>
<dbReference type="SMART" id="SM01265">
    <property type="entry name" value="Mab-21"/>
    <property type="match status" value="1"/>
</dbReference>
<dbReference type="GO" id="GO:0061501">
    <property type="term" value="F:2',3'-cyclic GMP-AMP synthase activity"/>
    <property type="evidence" value="ECO:0007669"/>
    <property type="project" value="TreeGrafter"/>
</dbReference>